<proteinExistence type="predicted"/>
<dbReference type="EMBL" id="DTMF01000273">
    <property type="protein sequence ID" value="HGF34948.1"/>
    <property type="molecule type" value="Genomic_DNA"/>
</dbReference>
<organism evidence="1">
    <name type="scientific">Desulfobacca acetoxidans</name>
    <dbReference type="NCBI Taxonomy" id="60893"/>
    <lineage>
        <taxon>Bacteria</taxon>
        <taxon>Pseudomonadati</taxon>
        <taxon>Thermodesulfobacteriota</taxon>
        <taxon>Desulfobaccia</taxon>
        <taxon>Desulfobaccales</taxon>
        <taxon>Desulfobaccaceae</taxon>
        <taxon>Desulfobacca</taxon>
    </lineage>
</organism>
<name>A0A7C3Z431_9BACT</name>
<gene>
    <name evidence="1" type="ORF">ENW96_11290</name>
</gene>
<dbReference type="AlphaFoldDB" id="A0A7C3Z431"/>
<reference evidence="1" key="1">
    <citation type="journal article" date="2020" name="mSystems">
        <title>Genome- and Community-Level Interaction Insights into Carbon Utilization and Element Cycling Functions of Hydrothermarchaeota in Hydrothermal Sediment.</title>
        <authorList>
            <person name="Zhou Z."/>
            <person name="Liu Y."/>
            <person name="Xu W."/>
            <person name="Pan J."/>
            <person name="Luo Z.H."/>
            <person name="Li M."/>
        </authorList>
    </citation>
    <scope>NUCLEOTIDE SEQUENCE [LARGE SCALE GENOMIC DNA]</scope>
    <source>
        <strain evidence="1">SpSt-897</strain>
    </source>
</reference>
<accession>A0A7C3Z431</accession>
<comment type="caution">
    <text evidence="1">The sequence shown here is derived from an EMBL/GenBank/DDBJ whole genome shotgun (WGS) entry which is preliminary data.</text>
</comment>
<sequence>MNNIEDLKRQILEFHPEITAKNINLDVSFNQEVQKYEVRLNKDGKEFGAFLEKQDADDCLAGKKCLSLAVLVAQLLAELENLLSPRRPG</sequence>
<protein>
    <submittedName>
        <fullName evidence="1">Uncharacterized protein</fullName>
    </submittedName>
</protein>
<evidence type="ECO:0000313" key="1">
    <source>
        <dbReference type="EMBL" id="HGF34948.1"/>
    </source>
</evidence>